<evidence type="ECO:0000313" key="3">
    <source>
        <dbReference type="Proteomes" id="UP000013063"/>
    </source>
</evidence>
<dbReference type="PATRIC" id="fig|1292034.3.peg.519"/>
<dbReference type="InterPro" id="IPR046723">
    <property type="entry name" value="DUF6615"/>
</dbReference>
<sequence>MTLAPLFDSPCDLAQRIPSMVSYFLDLEAKIGRRFREDSVTDIVIASLLKIAGSNATVLVPPEVKTGGDFDILIVEPATGEAIQYRIQAKRLSPHPTTWGWGSYRELDHPHGQGKQASTLIRSSAKEAIKTIPLYAFYNPETGCAASGGEISGIELADGREINQIVKTLVKAKAASKRPRLKRLDHLRDLFFPLSTILCPPLGAERPASTGIIPPRTSRLAIETRGRPHWMWVKKIPRLPRDRQENLALPSPTQETSRRSRGARQVSAARRFPAVVERALARREEEAIQVALVKRPKIVLVSKGG</sequence>
<gene>
    <name evidence="2" type="ORF">OR37_00522</name>
</gene>
<proteinExistence type="predicted"/>
<reference evidence="2 3" key="1">
    <citation type="journal article" date="2013" name="Genome Announc.">
        <title>Draft Genome Sequence for Caulobacter sp. Strain OR37, a Bacterium Tolerant to Heavy Metals.</title>
        <authorList>
            <person name="Utturkar S.M."/>
            <person name="Bollmann A."/>
            <person name="Brzoska R.M."/>
            <person name="Klingeman D.M."/>
            <person name="Epstein S.E."/>
            <person name="Palumbo A.V."/>
            <person name="Brown S.D."/>
        </authorList>
    </citation>
    <scope>NUCLEOTIDE SEQUENCE [LARGE SCALE GENOMIC DNA]</scope>
    <source>
        <strain evidence="2 3">OR37</strain>
    </source>
</reference>
<accession>R0EQ94</accession>
<name>R0EQ94_CAUVI</name>
<comment type="caution">
    <text evidence="2">The sequence shown here is derived from an EMBL/GenBank/DDBJ whole genome shotgun (WGS) entry which is preliminary data.</text>
</comment>
<dbReference type="Proteomes" id="UP000013063">
    <property type="component" value="Unassembled WGS sequence"/>
</dbReference>
<organism evidence="2 3">
    <name type="scientific">Caulobacter vibrioides OR37</name>
    <dbReference type="NCBI Taxonomy" id="1292034"/>
    <lineage>
        <taxon>Bacteria</taxon>
        <taxon>Pseudomonadati</taxon>
        <taxon>Pseudomonadota</taxon>
        <taxon>Alphaproteobacteria</taxon>
        <taxon>Caulobacterales</taxon>
        <taxon>Caulobacteraceae</taxon>
        <taxon>Caulobacter</taxon>
    </lineage>
</organism>
<feature type="region of interest" description="Disordered" evidence="1">
    <location>
        <begin position="243"/>
        <end position="267"/>
    </location>
</feature>
<dbReference type="AlphaFoldDB" id="R0EQ94"/>
<evidence type="ECO:0000313" key="2">
    <source>
        <dbReference type="EMBL" id="ENZ84014.1"/>
    </source>
</evidence>
<protein>
    <submittedName>
        <fullName evidence="2">Uncharacterized protein</fullName>
    </submittedName>
</protein>
<keyword evidence="3" id="KW-1185">Reference proteome</keyword>
<evidence type="ECO:0000256" key="1">
    <source>
        <dbReference type="SAM" id="MobiDB-lite"/>
    </source>
</evidence>
<dbReference type="Pfam" id="PF20320">
    <property type="entry name" value="DUF6615"/>
    <property type="match status" value="1"/>
</dbReference>
<dbReference type="eggNOG" id="ENOG502ZRYC">
    <property type="taxonomic scope" value="Bacteria"/>
</dbReference>
<dbReference type="EMBL" id="APMP01000001">
    <property type="protein sequence ID" value="ENZ84014.1"/>
    <property type="molecule type" value="Genomic_DNA"/>
</dbReference>